<dbReference type="Gene3D" id="6.10.140.1330">
    <property type="match status" value="1"/>
</dbReference>
<comment type="caution">
    <text evidence="12">The sequence shown here is derived from an EMBL/GenBank/DDBJ whole genome shotgun (WGS) entry which is preliminary data.</text>
</comment>
<evidence type="ECO:0000259" key="11">
    <source>
        <dbReference type="Pfam" id="PF00999"/>
    </source>
</evidence>
<evidence type="ECO:0000313" key="12">
    <source>
        <dbReference type="EMBL" id="MER8931504.1"/>
    </source>
</evidence>
<feature type="transmembrane region" description="Helical" evidence="10">
    <location>
        <begin position="344"/>
        <end position="369"/>
    </location>
</feature>
<evidence type="ECO:0000256" key="3">
    <source>
        <dbReference type="ARBA" id="ARBA00022475"/>
    </source>
</evidence>
<evidence type="ECO:0000256" key="5">
    <source>
        <dbReference type="ARBA" id="ARBA00022989"/>
    </source>
</evidence>
<evidence type="ECO:0000256" key="2">
    <source>
        <dbReference type="ARBA" id="ARBA00022448"/>
    </source>
</evidence>
<dbReference type="EMBL" id="JAMYPJ010000001">
    <property type="protein sequence ID" value="MER8931504.1"/>
    <property type="molecule type" value="Genomic_DNA"/>
</dbReference>
<evidence type="ECO:0000256" key="6">
    <source>
        <dbReference type="ARBA" id="ARBA00023053"/>
    </source>
</evidence>
<dbReference type="InterPro" id="IPR018422">
    <property type="entry name" value="Cation/H_exchanger_CPA1"/>
</dbReference>
<gene>
    <name evidence="12" type="ORF">NKI33_00785</name>
</gene>
<keyword evidence="5 10" id="KW-1133">Transmembrane helix</keyword>
<accession>A0ABV1Y8L6</accession>
<evidence type="ECO:0000256" key="7">
    <source>
        <dbReference type="ARBA" id="ARBA00023065"/>
    </source>
</evidence>
<keyword evidence="7" id="KW-0406">Ion transport</keyword>
<feature type="transmembrane region" description="Helical" evidence="10">
    <location>
        <begin position="179"/>
        <end position="195"/>
    </location>
</feature>
<evidence type="ECO:0000256" key="9">
    <source>
        <dbReference type="ARBA" id="ARBA00023201"/>
    </source>
</evidence>
<keyword evidence="2" id="KW-0813">Transport</keyword>
<feature type="transmembrane region" description="Helical" evidence="10">
    <location>
        <begin position="261"/>
        <end position="279"/>
    </location>
</feature>
<keyword evidence="6" id="KW-0915">Sodium</keyword>
<keyword evidence="8 10" id="KW-0472">Membrane</keyword>
<reference evidence="12 13" key="1">
    <citation type="journal article" date="2024" name="Proc. Natl. Acad. Sci. U.S.A.">
        <title>The evolutionary genomics of adaptation to stress in wild rhizobium bacteria.</title>
        <authorList>
            <person name="Kehlet-Delgado H."/>
            <person name="Montoya A.P."/>
            <person name="Jensen K.T."/>
            <person name="Wendlandt C.E."/>
            <person name="Dexheimer C."/>
            <person name="Roberts M."/>
            <person name="Torres Martinez L."/>
            <person name="Friesen M.L."/>
            <person name="Griffitts J.S."/>
            <person name="Porter S.S."/>
        </authorList>
    </citation>
    <scope>NUCLEOTIDE SEQUENCE [LARGE SCALE GENOMIC DNA]</scope>
    <source>
        <strain evidence="12 13">M0729</strain>
    </source>
</reference>
<feature type="domain" description="Cation/H+ exchanger transmembrane" evidence="11">
    <location>
        <begin position="11"/>
        <end position="399"/>
    </location>
</feature>
<keyword evidence="4 10" id="KW-0812">Transmembrane</keyword>
<dbReference type="PANTHER" id="PTHR10110:SF86">
    <property type="entry name" value="SODIUM_HYDROGEN EXCHANGER 7"/>
    <property type="match status" value="1"/>
</dbReference>
<dbReference type="PANTHER" id="PTHR10110">
    <property type="entry name" value="SODIUM/HYDROGEN EXCHANGER"/>
    <property type="match status" value="1"/>
</dbReference>
<comment type="subcellular location">
    <subcellularLocation>
        <location evidence="1">Cell membrane</location>
        <topology evidence="1">Multi-pass membrane protein</topology>
    </subcellularLocation>
</comment>
<evidence type="ECO:0000256" key="8">
    <source>
        <dbReference type="ARBA" id="ARBA00023136"/>
    </source>
</evidence>
<feature type="transmembrane region" description="Helical" evidence="10">
    <location>
        <begin position="299"/>
        <end position="323"/>
    </location>
</feature>
<keyword evidence="9" id="KW-0739">Sodium transport</keyword>
<name>A0ABV1Y8L6_9HYPH</name>
<organism evidence="12 13">
    <name type="scientific">Mesorhizobium opportunistum</name>
    <dbReference type="NCBI Taxonomy" id="593909"/>
    <lineage>
        <taxon>Bacteria</taxon>
        <taxon>Pseudomonadati</taxon>
        <taxon>Pseudomonadota</taxon>
        <taxon>Alphaproteobacteria</taxon>
        <taxon>Hyphomicrobiales</taxon>
        <taxon>Phyllobacteriaceae</taxon>
        <taxon>Mesorhizobium</taxon>
    </lineage>
</organism>
<feature type="transmembrane region" description="Helical" evidence="10">
    <location>
        <begin position="375"/>
        <end position="394"/>
    </location>
</feature>
<evidence type="ECO:0000256" key="10">
    <source>
        <dbReference type="SAM" id="Phobius"/>
    </source>
</evidence>
<proteinExistence type="predicted"/>
<dbReference type="Pfam" id="PF00999">
    <property type="entry name" value="Na_H_Exchanger"/>
    <property type="match status" value="1"/>
</dbReference>
<dbReference type="RefSeq" id="WP_224686311.1">
    <property type="nucleotide sequence ID" value="NZ_CP097252.1"/>
</dbReference>
<evidence type="ECO:0000256" key="4">
    <source>
        <dbReference type="ARBA" id="ARBA00022692"/>
    </source>
</evidence>
<dbReference type="InterPro" id="IPR006153">
    <property type="entry name" value="Cation/H_exchanger_TM"/>
</dbReference>
<evidence type="ECO:0000256" key="1">
    <source>
        <dbReference type="ARBA" id="ARBA00004651"/>
    </source>
</evidence>
<keyword evidence="3" id="KW-1003">Cell membrane</keyword>
<feature type="transmembrane region" description="Helical" evidence="10">
    <location>
        <begin position="109"/>
        <end position="133"/>
    </location>
</feature>
<protein>
    <submittedName>
        <fullName evidence="12">Sodium:proton antiporter</fullName>
    </submittedName>
</protein>
<dbReference type="Proteomes" id="UP001464387">
    <property type="component" value="Unassembled WGS sequence"/>
</dbReference>
<evidence type="ECO:0000313" key="13">
    <source>
        <dbReference type="Proteomes" id="UP001464387"/>
    </source>
</evidence>
<sequence>MALFELTLVLLLAAVALTALSRRLEIPYPSLLALAGVAIAFVPGAPTIEIDPELALALFIAPVLLDAAYDTSLRDLKRYRLSLALLALGAVVFTTAVVAFVGWRMAGLPIAAAIALGAIVAPPDAVAASAVLSQFKVPHRITAILQGESLLNDATALLIYRLAVSAALGSIMLSNAIPTILLGTIGSLVAGYLFGRISLLTLTRIEDAASSTVVQFAGTFGVWILADRLGLSAIITIVVYAMTIARTAPRRMSARRRVSTYSVWESAVFVLNVLAFVLMGLQARSIVGRLSGEGQGDAFLFAATVLAVVIVARLVWVASYIAIIRWFARFGGEDRKRDLPTFGGGVLVGWCGMRGLVTLVVAIALPANFPGRDPIVLAAFAVVLGTLVLQGMTLKPLLRMLDFERDTTIDREVAQARVAIMQAALDVLSRKTSAAAAVVREQYEAERLVAENPEDAQAATEYDRLRLYAINRQRDTLEELRSNGTIGDEAYHRLEEEIDWSELAASPAGRFQPLTTDG</sequence>
<keyword evidence="13" id="KW-1185">Reference proteome</keyword>
<feature type="transmembrane region" description="Helical" evidence="10">
    <location>
        <begin position="83"/>
        <end position="103"/>
    </location>
</feature>